<dbReference type="EMBL" id="QUTA01002960">
    <property type="protein sequence ID" value="RHY25345.1"/>
    <property type="molecule type" value="Genomic_DNA"/>
</dbReference>
<dbReference type="Pfam" id="PF03007">
    <property type="entry name" value="WS_DGAT_cat"/>
    <property type="match status" value="1"/>
</dbReference>
<sequence length="500" mass="55303">MDTSLAAFESCQHASLTASPWTVPVTFCLAVTVLLSYLFPFLVSKPPPTNRRLKRRLTTTGLTTLLTETDTNLSILFSITVLDKIVSKETLVAQLRSRLEPAFFVRFRSRVVGRDFCLVEDFDVADHITVHQLDTSQDVHEYAETLNNVPLDMAMPLWKLHMVHVNDQTFLLWRLHHCLGDGQSMSMFFLKVCDNGYAVLEKLATHALAPPKKPSDGRRHHTSIWRSTSIQCIHVLETVGLVLWSIALYMRKIVCMMCIAESSQYFKQPGHTTKRLSYSLALTVTDTKALGKHMAASINDVMLSCVAGALKHMLPETDRRHPRMFLRAAIPINMRSVYDPFLTTSNAFSSLLIDLPVGEPNRIKRTEMVVRAMAEAKTSLERVFTLGLTKIMAALPVAVMLPISRMFTSRVSVAITNVRGPSDELYLGGAKIVQSIGFLPPPPSVNVGIAITSIGNTLGVTVATDNSIDAPKLMAAIEAEFIALQASCAAILTADDKKHV</sequence>
<dbReference type="Proteomes" id="UP000266239">
    <property type="component" value="Unassembled WGS sequence"/>
</dbReference>
<comment type="catalytic activity">
    <reaction evidence="6">
        <text>a long chain fatty alcohol + a fatty acyl-CoA = a long-chain alcohol wax ester + CoA</text>
        <dbReference type="Rhea" id="RHEA:38443"/>
        <dbReference type="ChEBI" id="CHEBI:17135"/>
        <dbReference type="ChEBI" id="CHEBI:57287"/>
        <dbReference type="ChEBI" id="CHEBI:77636"/>
        <dbReference type="ChEBI" id="CHEBI:235323"/>
        <dbReference type="EC" id="2.3.1.75"/>
    </reaction>
</comment>
<dbReference type="UniPathway" id="UPA00282"/>
<gene>
    <name evidence="12" type="ORF">DYB25_001908</name>
    <name evidence="11" type="ORF">DYB36_003690</name>
</gene>
<dbReference type="VEuPathDB" id="FungiDB:H257_15249"/>
<dbReference type="GO" id="GO:0019432">
    <property type="term" value="P:triglyceride biosynthetic process"/>
    <property type="evidence" value="ECO:0007669"/>
    <property type="project" value="UniProtKB-UniPathway"/>
</dbReference>
<evidence type="ECO:0000256" key="6">
    <source>
        <dbReference type="ARBA" id="ARBA00047604"/>
    </source>
</evidence>
<proteinExistence type="inferred from homology"/>
<dbReference type="EMBL" id="QUSZ01004261">
    <property type="protein sequence ID" value="RHY15168.1"/>
    <property type="molecule type" value="Genomic_DNA"/>
</dbReference>
<comment type="caution">
    <text evidence="12">The sequence shown here is derived from an EMBL/GenBank/DDBJ whole genome shotgun (WGS) entry which is preliminary data.</text>
</comment>
<keyword evidence="8" id="KW-0472">Membrane</keyword>
<keyword evidence="8" id="KW-1133">Transmembrane helix</keyword>
<evidence type="ECO:0000259" key="10">
    <source>
        <dbReference type="Pfam" id="PF06974"/>
    </source>
</evidence>
<comment type="pathway">
    <text evidence="1">Glycerolipid metabolism; triacylglycerol biosynthesis.</text>
</comment>
<dbReference type="SUPFAM" id="SSF52777">
    <property type="entry name" value="CoA-dependent acyltransferases"/>
    <property type="match status" value="1"/>
</dbReference>
<dbReference type="InterPro" id="IPR004255">
    <property type="entry name" value="O-acyltransferase_WSD1_N"/>
</dbReference>
<evidence type="ECO:0000256" key="1">
    <source>
        <dbReference type="ARBA" id="ARBA00004771"/>
    </source>
</evidence>
<evidence type="ECO:0000256" key="4">
    <source>
        <dbReference type="ARBA" id="ARBA00023315"/>
    </source>
</evidence>
<evidence type="ECO:0000256" key="5">
    <source>
        <dbReference type="ARBA" id="ARBA00024360"/>
    </source>
</evidence>
<evidence type="ECO:0000313" key="12">
    <source>
        <dbReference type="EMBL" id="RHY25345.1"/>
    </source>
</evidence>
<evidence type="ECO:0000256" key="8">
    <source>
        <dbReference type="SAM" id="Phobius"/>
    </source>
</evidence>
<organism evidence="12 14">
    <name type="scientific">Aphanomyces astaci</name>
    <name type="common">Crayfish plague agent</name>
    <dbReference type="NCBI Taxonomy" id="112090"/>
    <lineage>
        <taxon>Eukaryota</taxon>
        <taxon>Sar</taxon>
        <taxon>Stramenopiles</taxon>
        <taxon>Oomycota</taxon>
        <taxon>Saprolegniomycetes</taxon>
        <taxon>Saprolegniales</taxon>
        <taxon>Verrucalvaceae</taxon>
        <taxon>Aphanomyces</taxon>
    </lineage>
</organism>
<reference evidence="13 14" key="1">
    <citation type="submission" date="2018-08" db="EMBL/GenBank/DDBJ databases">
        <title>Aphanomyces genome sequencing and annotation.</title>
        <authorList>
            <person name="Minardi D."/>
            <person name="Oidtmann B."/>
            <person name="Van Der Giezen M."/>
            <person name="Studholme D.J."/>
        </authorList>
    </citation>
    <scope>NUCLEOTIDE SEQUENCE [LARGE SCALE GENOMIC DNA]</scope>
    <source>
        <strain evidence="11 13">Kv</strain>
        <strain evidence="12 14">Yx</strain>
    </source>
</reference>
<feature type="domain" description="O-acyltransferase WSD1 C-terminal" evidence="10">
    <location>
        <begin position="345"/>
        <end position="484"/>
    </location>
</feature>
<accession>A0A397BZG3</accession>
<dbReference type="PANTHER" id="PTHR31650:SF1">
    <property type="entry name" value="WAX ESTER SYNTHASE_DIACYLGLYCEROL ACYLTRANSFERASE 4-RELATED"/>
    <property type="match status" value="1"/>
</dbReference>
<evidence type="ECO:0000256" key="2">
    <source>
        <dbReference type="ARBA" id="ARBA00005189"/>
    </source>
</evidence>
<comment type="pathway">
    <text evidence="2">Lipid metabolism.</text>
</comment>
<dbReference type="GO" id="GO:0005886">
    <property type="term" value="C:plasma membrane"/>
    <property type="evidence" value="ECO:0007669"/>
    <property type="project" value="TreeGrafter"/>
</dbReference>
<feature type="domain" description="O-acyltransferase WSD1-like N-terminal" evidence="9">
    <location>
        <begin position="119"/>
        <end position="302"/>
    </location>
</feature>
<keyword evidence="4" id="KW-0012">Acyltransferase</keyword>
<evidence type="ECO:0000256" key="3">
    <source>
        <dbReference type="ARBA" id="ARBA00022679"/>
    </source>
</evidence>
<protein>
    <submittedName>
        <fullName evidence="12">Uncharacterized protein</fullName>
    </submittedName>
</protein>
<evidence type="ECO:0000313" key="13">
    <source>
        <dbReference type="Proteomes" id="UP000265427"/>
    </source>
</evidence>
<dbReference type="InterPro" id="IPR009721">
    <property type="entry name" value="O-acyltransferase_WSD1_C"/>
</dbReference>
<keyword evidence="3" id="KW-0808">Transferase</keyword>
<evidence type="ECO:0000313" key="14">
    <source>
        <dbReference type="Proteomes" id="UP000266239"/>
    </source>
</evidence>
<dbReference type="InterPro" id="IPR023213">
    <property type="entry name" value="CAT-like_dom_sf"/>
</dbReference>
<dbReference type="Proteomes" id="UP000265427">
    <property type="component" value="Unassembled WGS sequence"/>
</dbReference>
<dbReference type="Pfam" id="PF06974">
    <property type="entry name" value="WS_DGAT_C"/>
    <property type="match status" value="1"/>
</dbReference>
<comment type="similarity">
    <text evidence="5">In the N-terminal section; belongs to the long-chain O-acyltransferase family.</text>
</comment>
<dbReference type="PANTHER" id="PTHR31650">
    <property type="entry name" value="O-ACYLTRANSFERASE (WSD1-LIKE) FAMILY PROTEIN"/>
    <property type="match status" value="1"/>
</dbReference>
<evidence type="ECO:0000313" key="11">
    <source>
        <dbReference type="EMBL" id="RHY15168.1"/>
    </source>
</evidence>
<dbReference type="GO" id="GO:0047196">
    <property type="term" value="F:long-chain-alcohol O-fatty-acyltransferase activity"/>
    <property type="evidence" value="ECO:0007669"/>
    <property type="project" value="UniProtKB-EC"/>
</dbReference>
<dbReference type="InterPro" id="IPR045034">
    <property type="entry name" value="O-acyltransferase_WSD1-like"/>
</dbReference>
<keyword evidence="8" id="KW-0812">Transmembrane</keyword>
<feature type="transmembrane region" description="Helical" evidence="8">
    <location>
        <begin position="23"/>
        <end position="43"/>
    </location>
</feature>
<comment type="catalytic activity">
    <reaction evidence="7">
        <text>an acyl-CoA + a 1,2-diacyl-sn-glycerol = a triacyl-sn-glycerol + CoA</text>
        <dbReference type="Rhea" id="RHEA:10868"/>
        <dbReference type="ChEBI" id="CHEBI:17815"/>
        <dbReference type="ChEBI" id="CHEBI:57287"/>
        <dbReference type="ChEBI" id="CHEBI:58342"/>
        <dbReference type="ChEBI" id="CHEBI:64615"/>
        <dbReference type="EC" id="2.3.1.20"/>
    </reaction>
</comment>
<evidence type="ECO:0000256" key="7">
    <source>
        <dbReference type="ARBA" id="ARBA00048109"/>
    </source>
</evidence>
<name>A0A397BZG3_APHAT</name>
<dbReference type="GO" id="GO:0004144">
    <property type="term" value="F:diacylglycerol O-acyltransferase activity"/>
    <property type="evidence" value="ECO:0007669"/>
    <property type="project" value="UniProtKB-EC"/>
</dbReference>
<evidence type="ECO:0000259" key="9">
    <source>
        <dbReference type="Pfam" id="PF03007"/>
    </source>
</evidence>
<dbReference type="AlphaFoldDB" id="A0A397BZG3"/>
<dbReference type="Gene3D" id="3.30.559.10">
    <property type="entry name" value="Chloramphenicol acetyltransferase-like domain"/>
    <property type="match status" value="1"/>
</dbReference>